<sequence>MHHCTAEFQTALIKALLAVGAQVDVTGATDRTVPCIEMVKNRPGASLRRQP</sequence>
<evidence type="ECO:0000256" key="1">
    <source>
        <dbReference type="SAM" id="SignalP"/>
    </source>
</evidence>
<dbReference type="AlphaFoldDB" id="A0A1F5LR17"/>
<dbReference type="RefSeq" id="XP_022490996.1">
    <property type="nucleotide sequence ID" value="XM_022629211.1"/>
</dbReference>
<dbReference type="Proteomes" id="UP000177622">
    <property type="component" value="Unassembled WGS sequence"/>
</dbReference>
<gene>
    <name evidence="2" type="ORF">PENARI_c004G06884</name>
</gene>
<evidence type="ECO:0000313" key="3">
    <source>
        <dbReference type="Proteomes" id="UP000177622"/>
    </source>
</evidence>
<dbReference type="EMBL" id="LXJU01000004">
    <property type="protein sequence ID" value="OGE55567.1"/>
    <property type="molecule type" value="Genomic_DNA"/>
</dbReference>
<organism evidence="2 3">
    <name type="scientific">Penicillium arizonense</name>
    <dbReference type="NCBI Taxonomy" id="1835702"/>
    <lineage>
        <taxon>Eukaryota</taxon>
        <taxon>Fungi</taxon>
        <taxon>Dikarya</taxon>
        <taxon>Ascomycota</taxon>
        <taxon>Pezizomycotina</taxon>
        <taxon>Eurotiomycetes</taxon>
        <taxon>Eurotiomycetidae</taxon>
        <taxon>Eurotiales</taxon>
        <taxon>Aspergillaceae</taxon>
        <taxon>Penicillium</taxon>
    </lineage>
</organism>
<reference evidence="2 3" key="1">
    <citation type="journal article" date="2016" name="Sci. Rep.">
        <title>Penicillium arizonense, a new, genome sequenced fungal species, reveals a high chemical diversity in secreted metabolites.</title>
        <authorList>
            <person name="Grijseels S."/>
            <person name="Nielsen J.C."/>
            <person name="Randelovic M."/>
            <person name="Nielsen J."/>
            <person name="Nielsen K.F."/>
            <person name="Workman M."/>
            <person name="Frisvad J.C."/>
        </authorList>
    </citation>
    <scope>NUCLEOTIDE SEQUENCE [LARGE SCALE GENOMIC DNA]</scope>
    <source>
        <strain evidence="2 3">CBS 141311</strain>
    </source>
</reference>
<feature type="chain" id="PRO_5009519795" evidence="1">
    <location>
        <begin position="29"/>
        <end position="51"/>
    </location>
</feature>
<dbReference type="GeneID" id="34573945"/>
<protein>
    <submittedName>
        <fullName evidence="2">Uncharacterized protein</fullName>
    </submittedName>
</protein>
<evidence type="ECO:0000313" key="2">
    <source>
        <dbReference type="EMBL" id="OGE55567.1"/>
    </source>
</evidence>
<keyword evidence="3" id="KW-1185">Reference proteome</keyword>
<keyword evidence="1" id="KW-0732">Signal</keyword>
<comment type="caution">
    <text evidence="2">The sequence shown here is derived from an EMBL/GenBank/DDBJ whole genome shotgun (WGS) entry which is preliminary data.</text>
</comment>
<proteinExistence type="predicted"/>
<accession>A0A1F5LR17</accession>
<feature type="signal peptide" evidence="1">
    <location>
        <begin position="1"/>
        <end position="28"/>
    </location>
</feature>
<name>A0A1F5LR17_PENAI</name>